<dbReference type="AlphaFoldDB" id="A0A4S8L9S8"/>
<protein>
    <submittedName>
        <fullName evidence="1">Uncharacterized protein</fullName>
    </submittedName>
</protein>
<proteinExistence type="predicted"/>
<dbReference type="EMBL" id="ML179569">
    <property type="protein sequence ID" value="THU85008.1"/>
    <property type="molecule type" value="Genomic_DNA"/>
</dbReference>
<keyword evidence="2" id="KW-1185">Reference proteome</keyword>
<gene>
    <name evidence="1" type="ORF">K435DRAFT_970904</name>
</gene>
<evidence type="ECO:0000313" key="2">
    <source>
        <dbReference type="Proteomes" id="UP000297245"/>
    </source>
</evidence>
<dbReference type="OrthoDB" id="2788229at2759"/>
<name>A0A4S8L9S8_DENBC</name>
<evidence type="ECO:0000313" key="1">
    <source>
        <dbReference type="EMBL" id="THU85008.1"/>
    </source>
</evidence>
<sequence length="390" mass="44100">MRRVPAGNSGVLKPTSAIIPLPDPFPQELIDKIIDELQQDRLGLKACSLISHAWRPRAMYHFVGSFFLLNLRSHASKSGKMVRSLPEFIRFSSPPPCLASLITQMALNCLRKFGLLQDVMSYLHLYPNLRELSLEDVGFSDFSPPKIRTLSKALDRSPPPPLRHLKLTNVYFSGCEQFLSFISMSHFNEVFRIEMHDIAYGERPSKKTRYRDDRACSDCKTLAIEHRPDPGSDIPSFTMSLARREGYQSAGYPGIDIVGVLGESVTNMIVEEKRGTDFKLDSHLCPSLYRLTWTFHDIESPHVPCQLKEFASLNNLTHFRLGIKADDEMYFHVRSIDQKDVNKTIVTNLDKALAPVSSMPSLQTLALPDFLHHSGWLIKSGKSGRLVPEC</sequence>
<accession>A0A4S8L9S8</accession>
<organism evidence="1 2">
    <name type="scientific">Dendrothele bispora (strain CBS 962.96)</name>
    <dbReference type="NCBI Taxonomy" id="1314807"/>
    <lineage>
        <taxon>Eukaryota</taxon>
        <taxon>Fungi</taxon>
        <taxon>Dikarya</taxon>
        <taxon>Basidiomycota</taxon>
        <taxon>Agaricomycotina</taxon>
        <taxon>Agaricomycetes</taxon>
        <taxon>Agaricomycetidae</taxon>
        <taxon>Agaricales</taxon>
        <taxon>Agaricales incertae sedis</taxon>
        <taxon>Dendrothele</taxon>
    </lineage>
</organism>
<dbReference type="Proteomes" id="UP000297245">
    <property type="component" value="Unassembled WGS sequence"/>
</dbReference>
<reference evidence="1 2" key="1">
    <citation type="journal article" date="2019" name="Nat. Ecol. Evol.">
        <title>Megaphylogeny resolves global patterns of mushroom evolution.</title>
        <authorList>
            <person name="Varga T."/>
            <person name="Krizsan K."/>
            <person name="Foldi C."/>
            <person name="Dima B."/>
            <person name="Sanchez-Garcia M."/>
            <person name="Sanchez-Ramirez S."/>
            <person name="Szollosi G.J."/>
            <person name="Szarkandi J.G."/>
            <person name="Papp V."/>
            <person name="Albert L."/>
            <person name="Andreopoulos W."/>
            <person name="Angelini C."/>
            <person name="Antonin V."/>
            <person name="Barry K.W."/>
            <person name="Bougher N.L."/>
            <person name="Buchanan P."/>
            <person name="Buyck B."/>
            <person name="Bense V."/>
            <person name="Catcheside P."/>
            <person name="Chovatia M."/>
            <person name="Cooper J."/>
            <person name="Damon W."/>
            <person name="Desjardin D."/>
            <person name="Finy P."/>
            <person name="Geml J."/>
            <person name="Haridas S."/>
            <person name="Hughes K."/>
            <person name="Justo A."/>
            <person name="Karasinski D."/>
            <person name="Kautmanova I."/>
            <person name="Kiss B."/>
            <person name="Kocsube S."/>
            <person name="Kotiranta H."/>
            <person name="LaButti K.M."/>
            <person name="Lechner B.E."/>
            <person name="Liimatainen K."/>
            <person name="Lipzen A."/>
            <person name="Lukacs Z."/>
            <person name="Mihaltcheva S."/>
            <person name="Morgado L.N."/>
            <person name="Niskanen T."/>
            <person name="Noordeloos M.E."/>
            <person name="Ohm R.A."/>
            <person name="Ortiz-Santana B."/>
            <person name="Ovrebo C."/>
            <person name="Racz N."/>
            <person name="Riley R."/>
            <person name="Savchenko A."/>
            <person name="Shiryaev A."/>
            <person name="Soop K."/>
            <person name="Spirin V."/>
            <person name="Szebenyi C."/>
            <person name="Tomsovsky M."/>
            <person name="Tulloss R.E."/>
            <person name="Uehling J."/>
            <person name="Grigoriev I.V."/>
            <person name="Vagvolgyi C."/>
            <person name="Papp T."/>
            <person name="Martin F.M."/>
            <person name="Miettinen O."/>
            <person name="Hibbett D.S."/>
            <person name="Nagy L.G."/>
        </authorList>
    </citation>
    <scope>NUCLEOTIDE SEQUENCE [LARGE SCALE GENOMIC DNA]</scope>
    <source>
        <strain evidence="1 2">CBS 962.96</strain>
    </source>
</reference>